<dbReference type="Gene3D" id="3.90.550.10">
    <property type="entry name" value="Spore Coat Polysaccharide Biosynthesis Protein SpsA, Chain A"/>
    <property type="match status" value="1"/>
</dbReference>
<gene>
    <name evidence="1" type="ORF">SARC_16727</name>
</gene>
<proteinExistence type="predicted"/>
<dbReference type="OrthoDB" id="2435254at2759"/>
<organism evidence="1 2">
    <name type="scientific">Sphaeroforma arctica JP610</name>
    <dbReference type="NCBI Taxonomy" id="667725"/>
    <lineage>
        <taxon>Eukaryota</taxon>
        <taxon>Ichthyosporea</taxon>
        <taxon>Ichthyophonida</taxon>
        <taxon>Sphaeroforma</taxon>
    </lineage>
</organism>
<dbReference type="STRING" id="667725.A0A0L0F2A6"/>
<evidence type="ECO:0008006" key="3">
    <source>
        <dbReference type="Google" id="ProtNLM"/>
    </source>
</evidence>
<feature type="non-terminal residue" evidence="1">
    <location>
        <position position="62"/>
    </location>
</feature>
<dbReference type="GeneID" id="25917231"/>
<evidence type="ECO:0000313" key="2">
    <source>
        <dbReference type="Proteomes" id="UP000054560"/>
    </source>
</evidence>
<dbReference type="AlphaFoldDB" id="A0A0L0F2A6"/>
<evidence type="ECO:0000313" key="1">
    <source>
        <dbReference type="EMBL" id="KNC70746.1"/>
    </source>
</evidence>
<dbReference type="RefSeq" id="XP_014144648.1">
    <property type="nucleotide sequence ID" value="XM_014289173.1"/>
</dbReference>
<protein>
    <recommendedName>
        <fullName evidence="3">Nucleotidyl transferase domain-containing protein</fullName>
    </recommendedName>
</protein>
<dbReference type="EMBL" id="KQ250318">
    <property type="protein sequence ID" value="KNC70746.1"/>
    <property type="molecule type" value="Genomic_DNA"/>
</dbReference>
<reference evidence="1 2" key="1">
    <citation type="submission" date="2011-02" db="EMBL/GenBank/DDBJ databases">
        <title>The Genome Sequence of Sphaeroforma arctica JP610.</title>
        <authorList>
            <consortium name="The Broad Institute Genome Sequencing Platform"/>
            <person name="Russ C."/>
            <person name="Cuomo C."/>
            <person name="Young S.K."/>
            <person name="Zeng Q."/>
            <person name="Gargeya S."/>
            <person name="Alvarado L."/>
            <person name="Berlin A."/>
            <person name="Chapman S.B."/>
            <person name="Chen Z."/>
            <person name="Freedman E."/>
            <person name="Gellesch M."/>
            <person name="Goldberg J."/>
            <person name="Griggs A."/>
            <person name="Gujja S."/>
            <person name="Heilman E."/>
            <person name="Heiman D."/>
            <person name="Howarth C."/>
            <person name="Mehta T."/>
            <person name="Neiman D."/>
            <person name="Pearson M."/>
            <person name="Roberts A."/>
            <person name="Saif S."/>
            <person name="Shea T."/>
            <person name="Shenoy N."/>
            <person name="Sisk P."/>
            <person name="Stolte C."/>
            <person name="Sykes S."/>
            <person name="White J."/>
            <person name="Yandava C."/>
            <person name="Burger G."/>
            <person name="Gray M.W."/>
            <person name="Holland P.W.H."/>
            <person name="King N."/>
            <person name="Lang F.B.F."/>
            <person name="Roger A.J."/>
            <person name="Ruiz-Trillo I."/>
            <person name="Haas B."/>
            <person name="Nusbaum C."/>
            <person name="Birren B."/>
        </authorList>
    </citation>
    <scope>NUCLEOTIDE SEQUENCE [LARGE SCALE GENOMIC DNA]</scope>
    <source>
        <strain evidence="1 2">JP610</strain>
    </source>
</reference>
<name>A0A0L0F2A6_9EUKA</name>
<sequence>MVRKDKEQWVSEDPWKAVVLAEDFEPGLAPVTTQIQKSLVPVANIPLLEYVLECLSAAGVVE</sequence>
<keyword evidence="2" id="KW-1185">Reference proteome</keyword>
<dbReference type="InterPro" id="IPR029044">
    <property type="entry name" value="Nucleotide-diphossugar_trans"/>
</dbReference>
<dbReference type="SUPFAM" id="SSF53448">
    <property type="entry name" value="Nucleotide-diphospho-sugar transferases"/>
    <property type="match status" value="1"/>
</dbReference>
<dbReference type="Proteomes" id="UP000054560">
    <property type="component" value="Unassembled WGS sequence"/>
</dbReference>
<accession>A0A0L0F2A6</accession>